<evidence type="ECO:0000256" key="4">
    <source>
        <dbReference type="ARBA" id="ARBA00022989"/>
    </source>
</evidence>
<dbReference type="Pfam" id="PF07690">
    <property type="entry name" value="MFS_1"/>
    <property type="match status" value="1"/>
</dbReference>
<dbReference type="PANTHER" id="PTHR42718">
    <property type="entry name" value="MAJOR FACILITATOR SUPERFAMILY MULTIDRUG TRANSPORTER MFSC"/>
    <property type="match status" value="1"/>
</dbReference>
<feature type="transmembrane region" description="Helical" evidence="6">
    <location>
        <begin position="274"/>
        <end position="292"/>
    </location>
</feature>
<comment type="caution">
    <text evidence="8">The sequence shown here is derived from an EMBL/GenBank/DDBJ whole genome shotgun (WGS) entry which is preliminary data.</text>
</comment>
<accession>A0ABP6PXA3</accession>
<keyword evidence="9" id="KW-1185">Reference proteome</keyword>
<dbReference type="SUPFAM" id="SSF103473">
    <property type="entry name" value="MFS general substrate transporter"/>
    <property type="match status" value="1"/>
</dbReference>
<dbReference type="PANTHER" id="PTHR42718:SF9">
    <property type="entry name" value="MAJOR FACILITATOR SUPERFAMILY MULTIDRUG TRANSPORTER MFSC"/>
    <property type="match status" value="1"/>
</dbReference>
<reference evidence="9" key="1">
    <citation type="journal article" date="2019" name="Int. J. Syst. Evol. Microbiol.">
        <title>The Global Catalogue of Microorganisms (GCM) 10K type strain sequencing project: providing services to taxonomists for standard genome sequencing and annotation.</title>
        <authorList>
            <consortium name="The Broad Institute Genomics Platform"/>
            <consortium name="The Broad Institute Genome Sequencing Center for Infectious Disease"/>
            <person name="Wu L."/>
            <person name="Ma J."/>
        </authorList>
    </citation>
    <scope>NUCLEOTIDE SEQUENCE [LARGE SCALE GENOMIC DNA]</scope>
    <source>
        <strain evidence="9">JCM 9377</strain>
    </source>
</reference>
<organism evidence="8 9">
    <name type="scientific">Actinocorallia longicatena</name>
    <dbReference type="NCBI Taxonomy" id="111803"/>
    <lineage>
        <taxon>Bacteria</taxon>
        <taxon>Bacillati</taxon>
        <taxon>Actinomycetota</taxon>
        <taxon>Actinomycetes</taxon>
        <taxon>Streptosporangiales</taxon>
        <taxon>Thermomonosporaceae</taxon>
        <taxon>Actinocorallia</taxon>
    </lineage>
</organism>
<feature type="transmembrane region" description="Helical" evidence="6">
    <location>
        <begin position="241"/>
        <end position="262"/>
    </location>
</feature>
<keyword evidence="2" id="KW-0813">Transport</keyword>
<evidence type="ECO:0000313" key="9">
    <source>
        <dbReference type="Proteomes" id="UP001501237"/>
    </source>
</evidence>
<protein>
    <recommendedName>
        <fullName evidence="7">Major facilitator superfamily (MFS) profile domain-containing protein</fullName>
    </recommendedName>
</protein>
<sequence length="447" mass="46337">MVPGPIVHGIQQSLGANGADLAWVTAAFLLPAASLALNAGLLSDLFGRKRMLMIGVSVVAAGETLTGLASSIHQLQLGQAVTGVGAGVVIPASLAIATAGAPTALSRSRGVATWTMTLSLATMVGFLYSSLLSKTFAWQASFLGVAPLALVGLVVIALFADDSEIVPGRSLDWAGQVTLAIGIGGTLFAVASAALGSWTSVTTLLAAFVALTSLAAFPLAERREATPMLNLDIFKVPTFSAAVVAAVIGSFAFMGSVYVLSVRLGLQGKSATDSAIYFVVLQGVPSLLGLMLPRMMDHFRARPLIATGLILLTTGEVWFAFVPITRTGLLVLLGPLLLIGAGFLFIFSALTAAAMNAISARHLNLTTAVISAARNIGLFVGPIAITALLQRSAPPSNLDDLWHGYSVGLLICAAASLLATYTTLIWLREARTPTDEAWYSSFPRQTS</sequence>
<evidence type="ECO:0000256" key="3">
    <source>
        <dbReference type="ARBA" id="ARBA00022692"/>
    </source>
</evidence>
<feature type="transmembrane region" description="Helical" evidence="6">
    <location>
        <begin position="78"/>
        <end position="99"/>
    </location>
</feature>
<evidence type="ECO:0000256" key="1">
    <source>
        <dbReference type="ARBA" id="ARBA00004651"/>
    </source>
</evidence>
<evidence type="ECO:0000313" key="8">
    <source>
        <dbReference type="EMBL" id="GAA3194445.1"/>
    </source>
</evidence>
<dbReference type="EMBL" id="BAAAUV010000001">
    <property type="protein sequence ID" value="GAA3194445.1"/>
    <property type="molecule type" value="Genomic_DNA"/>
</dbReference>
<dbReference type="InterPro" id="IPR011701">
    <property type="entry name" value="MFS"/>
</dbReference>
<feature type="transmembrane region" description="Helical" evidence="6">
    <location>
        <begin position="21"/>
        <end position="39"/>
    </location>
</feature>
<evidence type="ECO:0000256" key="2">
    <source>
        <dbReference type="ARBA" id="ARBA00022448"/>
    </source>
</evidence>
<feature type="domain" description="Major facilitator superfamily (MFS) profile" evidence="7">
    <location>
        <begin position="1"/>
        <end position="431"/>
    </location>
</feature>
<feature type="transmembrane region" description="Helical" evidence="6">
    <location>
        <begin position="111"/>
        <end position="131"/>
    </location>
</feature>
<dbReference type="PROSITE" id="PS50850">
    <property type="entry name" value="MFS"/>
    <property type="match status" value="1"/>
</dbReference>
<feature type="transmembrane region" description="Helical" evidence="6">
    <location>
        <begin position="330"/>
        <end position="353"/>
    </location>
</feature>
<name>A0ABP6PXA3_9ACTN</name>
<feature type="transmembrane region" description="Helical" evidence="6">
    <location>
        <begin position="201"/>
        <end position="220"/>
    </location>
</feature>
<proteinExistence type="predicted"/>
<evidence type="ECO:0000256" key="5">
    <source>
        <dbReference type="ARBA" id="ARBA00023136"/>
    </source>
</evidence>
<feature type="transmembrane region" description="Helical" evidence="6">
    <location>
        <begin position="171"/>
        <end position="195"/>
    </location>
</feature>
<dbReference type="InterPro" id="IPR005829">
    <property type="entry name" value="Sugar_transporter_CS"/>
</dbReference>
<comment type="subcellular location">
    <subcellularLocation>
        <location evidence="1">Cell membrane</location>
        <topology evidence="1">Multi-pass membrane protein</topology>
    </subcellularLocation>
</comment>
<dbReference type="Gene3D" id="1.20.1250.20">
    <property type="entry name" value="MFS general substrate transporter like domains"/>
    <property type="match status" value="2"/>
</dbReference>
<feature type="transmembrane region" description="Helical" evidence="6">
    <location>
        <begin position="405"/>
        <end position="427"/>
    </location>
</feature>
<evidence type="ECO:0000256" key="6">
    <source>
        <dbReference type="SAM" id="Phobius"/>
    </source>
</evidence>
<dbReference type="PROSITE" id="PS00216">
    <property type="entry name" value="SUGAR_TRANSPORT_1"/>
    <property type="match status" value="1"/>
</dbReference>
<dbReference type="InterPro" id="IPR036259">
    <property type="entry name" value="MFS_trans_sf"/>
</dbReference>
<gene>
    <name evidence="8" type="ORF">GCM10010468_04250</name>
</gene>
<dbReference type="InterPro" id="IPR020846">
    <property type="entry name" value="MFS_dom"/>
</dbReference>
<dbReference type="Proteomes" id="UP001501237">
    <property type="component" value="Unassembled WGS sequence"/>
</dbReference>
<feature type="transmembrane region" description="Helical" evidence="6">
    <location>
        <begin position="304"/>
        <end position="324"/>
    </location>
</feature>
<feature type="transmembrane region" description="Helical" evidence="6">
    <location>
        <begin position="137"/>
        <end position="159"/>
    </location>
</feature>
<keyword evidence="3 6" id="KW-0812">Transmembrane</keyword>
<evidence type="ECO:0000259" key="7">
    <source>
        <dbReference type="PROSITE" id="PS50850"/>
    </source>
</evidence>
<keyword evidence="4 6" id="KW-1133">Transmembrane helix</keyword>
<keyword evidence="5 6" id="KW-0472">Membrane</keyword>